<accession>A0A4V2S9I5</accession>
<dbReference type="NCBIfam" id="NF033503">
    <property type="entry name" value="LarB"/>
    <property type="match status" value="1"/>
</dbReference>
<dbReference type="RefSeq" id="WP_132039063.1">
    <property type="nucleotide sequence ID" value="NZ_SLWU01000004.1"/>
</dbReference>
<dbReference type="Pfam" id="PF00731">
    <property type="entry name" value="AIRC"/>
    <property type="match status" value="1"/>
</dbReference>
<dbReference type="GO" id="GO:0006189">
    <property type="term" value="P:'de novo' IMP biosynthetic process"/>
    <property type="evidence" value="ECO:0007669"/>
    <property type="project" value="InterPro"/>
</dbReference>
<protein>
    <recommendedName>
        <fullName evidence="1">PurE domain-containing protein</fullName>
    </recommendedName>
</protein>
<sequence length="253" mass="27544">MYKEKILEVLEKFKQGRISQEEALNILQNLPYEDLGFAKIDYHRELRKGFPEVIFCEGKTPYQVREIALAMHRKEVDVLGTRASREHFEAVKEVIDKAIYYEEARIISVKNTPLKKTKGVIGVVAAGTSDLPVAEEAAVTAELMGNTVKRFYDVGVAGLHRLLHKLDEIRKCRVLIAVAGMEGALPTVLGGLVSAPVIAVPTSVGYGANFRGLSALLAMLNSCASGVTVVNIDNGFGAAYAATLINRIGEEGK</sequence>
<dbReference type="AlphaFoldDB" id="A0A4V2S9I5"/>
<evidence type="ECO:0000259" key="1">
    <source>
        <dbReference type="SMART" id="SM01001"/>
    </source>
</evidence>
<dbReference type="SUPFAM" id="SSF52255">
    <property type="entry name" value="N5-CAIR mutase (phosphoribosylaminoimidazole carboxylase, PurE)"/>
    <property type="match status" value="1"/>
</dbReference>
<dbReference type="PANTHER" id="PTHR43064:SF1">
    <property type="entry name" value="SLL1489 PROTEIN"/>
    <property type="match status" value="1"/>
</dbReference>
<proteinExistence type="predicted"/>
<feature type="domain" description="PurE" evidence="1">
    <location>
        <begin position="119"/>
        <end position="251"/>
    </location>
</feature>
<gene>
    <name evidence="2" type="ORF">EV203_10454</name>
</gene>
<dbReference type="EMBL" id="SLWU01000004">
    <property type="protein sequence ID" value="TCO67970.1"/>
    <property type="molecule type" value="Genomic_DNA"/>
</dbReference>
<dbReference type="GO" id="GO:0016787">
    <property type="term" value="F:hydrolase activity"/>
    <property type="evidence" value="ECO:0007669"/>
    <property type="project" value="InterPro"/>
</dbReference>
<dbReference type="PANTHER" id="PTHR43064">
    <property type="entry name" value="PHOSPHORIBOSYLAMINOIMIDAZOLE CARBOXYLASE-RELATED"/>
    <property type="match status" value="1"/>
</dbReference>
<dbReference type="SMART" id="SM01001">
    <property type="entry name" value="AIRC"/>
    <property type="match status" value="1"/>
</dbReference>
<dbReference type="InterPro" id="IPR039476">
    <property type="entry name" value="P2CMN_synthase_LarB"/>
</dbReference>
<dbReference type="Gene3D" id="3.40.50.1970">
    <property type="match status" value="1"/>
</dbReference>
<evidence type="ECO:0000313" key="2">
    <source>
        <dbReference type="EMBL" id="TCO67970.1"/>
    </source>
</evidence>
<name>A0A4V2S9I5_9THEO</name>
<reference evidence="2 3" key="1">
    <citation type="submission" date="2019-03" db="EMBL/GenBank/DDBJ databases">
        <title>Genomic Encyclopedia of Type Strains, Phase IV (KMG-IV): sequencing the most valuable type-strain genomes for metagenomic binning, comparative biology and taxonomic classification.</title>
        <authorList>
            <person name="Goeker M."/>
        </authorList>
    </citation>
    <scope>NUCLEOTIDE SEQUENCE [LARGE SCALE GENOMIC DNA]</scope>
    <source>
        <strain evidence="2 3">DSM 13054</strain>
    </source>
</reference>
<dbReference type="Proteomes" id="UP000294886">
    <property type="component" value="Unassembled WGS sequence"/>
</dbReference>
<dbReference type="InterPro" id="IPR000031">
    <property type="entry name" value="PurE_dom"/>
</dbReference>
<evidence type="ECO:0000313" key="3">
    <source>
        <dbReference type="Proteomes" id="UP000294886"/>
    </source>
</evidence>
<comment type="caution">
    <text evidence="2">The sequence shown here is derived from an EMBL/GenBank/DDBJ whole genome shotgun (WGS) entry which is preliminary data.</text>
</comment>
<organism evidence="2 3">
    <name type="scientific">Caldanaerobacter subterraneus</name>
    <dbReference type="NCBI Taxonomy" id="911092"/>
    <lineage>
        <taxon>Bacteria</taxon>
        <taxon>Bacillati</taxon>
        <taxon>Bacillota</taxon>
        <taxon>Clostridia</taxon>
        <taxon>Thermoanaerobacterales</taxon>
        <taxon>Thermoanaerobacteraceae</taxon>
        <taxon>Caldanaerobacter</taxon>
    </lineage>
</organism>